<keyword evidence="2" id="KW-0238">DNA-binding</keyword>
<dbReference type="PANTHER" id="PTHR38465">
    <property type="entry name" value="HTH-TYPE TRANSCRIPTIONAL REGULATOR MJ1563-RELATED"/>
    <property type="match status" value="1"/>
</dbReference>
<accession>A0A927M950</accession>
<organism evidence="5 6">
    <name type="scientific">Plantactinospora soyae</name>
    <dbReference type="NCBI Taxonomy" id="1544732"/>
    <lineage>
        <taxon>Bacteria</taxon>
        <taxon>Bacillati</taxon>
        <taxon>Actinomycetota</taxon>
        <taxon>Actinomycetes</taxon>
        <taxon>Micromonosporales</taxon>
        <taxon>Micromonosporaceae</taxon>
        <taxon>Plantactinospora</taxon>
    </lineage>
</organism>
<dbReference type="InterPro" id="IPR000835">
    <property type="entry name" value="HTH_MarR-typ"/>
</dbReference>
<dbReference type="GO" id="GO:0003700">
    <property type="term" value="F:DNA-binding transcription factor activity"/>
    <property type="evidence" value="ECO:0007669"/>
    <property type="project" value="InterPro"/>
</dbReference>
<dbReference type="InterPro" id="IPR036388">
    <property type="entry name" value="WH-like_DNA-bd_sf"/>
</dbReference>
<protein>
    <submittedName>
        <fullName evidence="5">Transcriptional regulator</fullName>
    </submittedName>
</protein>
<dbReference type="PANTHER" id="PTHR38465:SF2">
    <property type="entry name" value="HTH-TYPE TRANSCRIPTIONAL REGULATOR MMPR5"/>
    <property type="match status" value="1"/>
</dbReference>
<dbReference type="GO" id="GO:0003677">
    <property type="term" value="F:DNA binding"/>
    <property type="evidence" value="ECO:0007669"/>
    <property type="project" value="UniProtKB-KW"/>
</dbReference>
<dbReference type="EMBL" id="JADBEB010000001">
    <property type="protein sequence ID" value="MBE1488936.1"/>
    <property type="molecule type" value="Genomic_DNA"/>
</dbReference>
<evidence type="ECO:0000256" key="2">
    <source>
        <dbReference type="ARBA" id="ARBA00023125"/>
    </source>
</evidence>
<proteinExistence type="predicted"/>
<dbReference type="RefSeq" id="WP_225945637.1">
    <property type="nucleotide sequence ID" value="NZ_JADBEB010000001.1"/>
</dbReference>
<dbReference type="Proteomes" id="UP000649753">
    <property type="component" value="Unassembled WGS sequence"/>
</dbReference>
<sequence length="170" mass="19097">MMMTRTEGQRDEEAVRRFVEQFALTFSDLGVPRMPARVLAALMVTDQPGLTAGEISEGLGVSLAAVSGAVRYLQHVGLAVREPVPNSRRDRYRALGDAWYAQSIRDGLYQKLADMMHQGVLAVGDETSPSGERLAEMRDFLLFVQAEMGVLFERWDKLRQARREQQAEHS</sequence>
<reference evidence="5" key="1">
    <citation type="submission" date="2020-10" db="EMBL/GenBank/DDBJ databases">
        <title>Sequencing the genomes of 1000 actinobacteria strains.</title>
        <authorList>
            <person name="Klenk H.-P."/>
        </authorList>
    </citation>
    <scope>NUCLEOTIDE SEQUENCE</scope>
    <source>
        <strain evidence="5">DSM 46832</strain>
    </source>
</reference>
<evidence type="ECO:0000256" key="3">
    <source>
        <dbReference type="ARBA" id="ARBA00023163"/>
    </source>
</evidence>
<evidence type="ECO:0000256" key="1">
    <source>
        <dbReference type="ARBA" id="ARBA00023015"/>
    </source>
</evidence>
<dbReference type="InterPro" id="IPR052362">
    <property type="entry name" value="HTH-GbsR_regulator"/>
</dbReference>
<dbReference type="Pfam" id="PF12802">
    <property type="entry name" value="MarR_2"/>
    <property type="match status" value="1"/>
</dbReference>
<dbReference type="Gene3D" id="1.10.287.160">
    <property type="entry name" value="HR1 repeat"/>
    <property type="match status" value="1"/>
</dbReference>
<evidence type="ECO:0000313" key="6">
    <source>
        <dbReference type="Proteomes" id="UP000649753"/>
    </source>
</evidence>
<dbReference type="Gene3D" id="1.10.10.10">
    <property type="entry name" value="Winged helix-like DNA-binding domain superfamily/Winged helix DNA-binding domain"/>
    <property type="match status" value="1"/>
</dbReference>
<dbReference type="AlphaFoldDB" id="A0A927M950"/>
<comment type="caution">
    <text evidence="5">The sequence shown here is derived from an EMBL/GenBank/DDBJ whole genome shotgun (WGS) entry which is preliminary data.</text>
</comment>
<name>A0A927M950_9ACTN</name>
<keyword evidence="3" id="KW-0804">Transcription</keyword>
<gene>
    <name evidence="5" type="ORF">H4W31_004574</name>
</gene>
<dbReference type="InterPro" id="IPR036390">
    <property type="entry name" value="WH_DNA-bd_sf"/>
</dbReference>
<keyword evidence="6" id="KW-1185">Reference proteome</keyword>
<feature type="domain" description="HTH marR-type" evidence="4">
    <location>
        <begin position="29"/>
        <end position="89"/>
    </location>
</feature>
<evidence type="ECO:0000259" key="4">
    <source>
        <dbReference type="Pfam" id="PF12802"/>
    </source>
</evidence>
<keyword evidence="1" id="KW-0805">Transcription regulation</keyword>
<dbReference type="SUPFAM" id="SSF46785">
    <property type="entry name" value="Winged helix' DNA-binding domain"/>
    <property type="match status" value="1"/>
</dbReference>
<evidence type="ECO:0000313" key="5">
    <source>
        <dbReference type="EMBL" id="MBE1488936.1"/>
    </source>
</evidence>